<protein>
    <submittedName>
        <fullName evidence="3">Sterol 3beta-glucosyltransferase</fullName>
    </submittedName>
</protein>
<accession>A0A4R2HGJ4</accession>
<dbReference type="InterPro" id="IPR004276">
    <property type="entry name" value="GlycoTrans_28_N"/>
</dbReference>
<evidence type="ECO:0000313" key="3">
    <source>
        <dbReference type="EMBL" id="TCO28232.1"/>
    </source>
</evidence>
<dbReference type="RefSeq" id="WP_158441187.1">
    <property type="nucleotide sequence ID" value="NZ_SLWN01000006.1"/>
</dbReference>
<keyword evidence="3" id="KW-0808">Transferase</keyword>
<feature type="domain" description="Glycosyltransferase family 28 N-terminal" evidence="1">
    <location>
        <begin position="3"/>
        <end position="81"/>
    </location>
</feature>
<dbReference type="InterPro" id="IPR010610">
    <property type="entry name" value="EryCIII-like_C"/>
</dbReference>
<dbReference type="Pfam" id="PF03033">
    <property type="entry name" value="Glyco_transf_28"/>
    <property type="match status" value="1"/>
</dbReference>
<dbReference type="PANTHER" id="PTHR48050">
    <property type="entry name" value="STEROL 3-BETA-GLUCOSYLTRANSFERASE"/>
    <property type="match status" value="1"/>
</dbReference>
<name>A0A4R2HGJ4_9ACTN</name>
<dbReference type="InterPro" id="IPR002213">
    <property type="entry name" value="UDP_glucos_trans"/>
</dbReference>
<dbReference type="Pfam" id="PF06722">
    <property type="entry name" value="EryCIII-like_C"/>
    <property type="match status" value="1"/>
</dbReference>
<evidence type="ECO:0000313" key="4">
    <source>
        <dbReference type="Proteomes" id="UP000294508"/>
    </source>
</evidence>
<feature type="domain" description="Erythromycin biosynthesis protein CIII-like C-terminal" evidence="2">
    <location>
        <begin position="300"/>
        <end position="392"/>
    </location>
</feature>
<gene>
    <name evidence="3" type="ORF">EV652_106217</name>
</gene>
<dbReference type="Proteomes" id="UP000294508">
    <property type="component" value="Unassembled WGS sequence"/>
</dbReference>
<dbReference type="GO" id="GO:0005975">
    <property type="term" value="P:carbohydrate metabolic process"/>
    <property type="evidence" value="ECO:0007669"/>
    <property type="project" value="InterPro"/>
</dbReference>
<dbReference type="Gene3D" id="3.40.50.2000">
    <property type="entry name" value="Glycogen Phosphorylase B"/>
    <property type="match status" value="2"/>
</dbReference>
<comment type="caution">
    <text evidence="3">The sequence shown here is derived from an EMBL/GenBank/DDBJ whole genome shotgun (WGS) entry which is preliminary data.</text>
</comment>
<organism evidence="3 4">
    <name type="scientific">Kribbella steppae</name>
    <dbReference type="NCBI Taxonomy" id="2512223"/>
    <lineage>
        <taxon>Bacteria</taxon>
        <taxon>Bacillati</taxon>
        <taxon>Actinomycetota</taxon>
        <taxon>Actinomycetes</taxon>
        <taxon>Propionibacteriales</taxon>
        <taxon>Kribbellaceae</taxon>
        <taxon>Kribbella</taxon>
    </lineage>
</organism>
<dbReference type="EMBL" id="SLWN01000006">
    <property type="protein sequence ID" value="TCO28232.1"/>
    <property type="molecule type" value="Genomic_DNA"/>
</dbReference>
<dbReference type="CDD" id="cd03784">
    <property type="entry name" value="GT1_Gtf-like"/>
    <property type="match status" value="1"/>
</dbReference>
<dbReference type="FunFam" id="3.40.50.2000:FF:000009">
    <property type="entry name" value="Sterol 3-beta-glucosyltransferase UGT80A2"/>
    <property type="match status" value="1"/>
</dbReference>
<reference evidence="3 4" key="1">
    <citation type="journal article" date="2015" name="Stand. Genomic Sci.">
        <title>Genomic Encyclopedia of Bacterial and Archaeal Type Strains, Phase III: the genomes of soil and plant-associated and newly described type strains.</title>
        <authorList>
            <person name="Whitman W.B."/>
            <person name="Woyke T."/>
            <person name="Klenk H.P."/>
            <person name="Zhou Y."/>
            <person name="Lilburn T.G."/>
            <person name="Beck B.J."/>
            <person name="De Vos P."/>
            <person name="Vandamme P."/>
            <person name="Eisen J.A."/>
            <person name="Garrity G."/>
            <person name="Hugenholtz P."/>
            <person name="Kyrpides N.C."/>
        </authorList>
    </citation>
    <scope>NUCLEOTIDE SEQUENCE [LARGE SCALE GENOMIC DNA]</scope>
    <source>
        <strain evidence="3 4">VKM Ac-2572</strain>
    </source>
</reference>
<dbReference type="SUPFAM" id="SSF53756">
    <property type="entry name" value="UDP-Glycosyltransferase/glycogen phosphorylase"/>
    <property type="match status" value="1"/>
</dbReference>
<dbReference type="GO" id="GO:0016758">
    <property type="term" value="F:hexosyltransferase activity"/>
    <property type="evidence" value="ECO:0007669"/>
    <property type="project" value="InterPro"/>
</dbReference>
<dbReference type="GO" id="GO:0008194">
    <property type="term" value="F:UDP-glycosyltransferase activity"/>
    <property type="evidence" value="ECO:0007669"/>
    <property type="project" value="InterPro"/>
</dbReference>
<evidence type="ECO:0000259" key="1">
    <source>
        <dbReference type="Pfam" id="PF03033"/>
    </source>
</evidence>
<dbReference type="OrthoDB" id="3253247at2"/>
<dbReference type="PANTHER" id="PTHR48050:SF13">
    <property type="entry name" value="STEROL 3-BETA-GLUCOSYLTRANSFERASE UGT80A2"/>
    <property type="match status" value="1"/>
</dbReference>
<keyword evidence="4" id="KW-1185">Reference proteome</keyword>
<dbReference type="InterPro" id="IPR050426">
    <property type="entry name" value="Glycosyltransferase_28"/>
</dbReference>
<dbReference type="AlphaFoldDB" id="A0A4R2HGJ4"/>
<proteinExistence type="predicted"/>
<evidence type="ECO:0000259" key="2">
    <source>
        <dbReference type="Pfam" id="PF06722"/>
    </source>
</evidence>
<sequence>MKVAFLAHGTRGDIQPALAIGAVLDRRGHSVNLCVNADLADWATRSGLKVTASDLDVGRFLQSDEAREILAKGRISTLVRRVTADERRADESIAKAVVETTTDADVIVSTLGMALRGAAVHETIGTPAMNLYCAPLTPTGQWASLASPVRDLRAGWANRLSFKVFHDLLWRQSRPSVDHLCDQLGAERLSSRPALEAIPSLHVVSPQLVPRPDDWGSGQHLVGPALPDADLRARLGETIVPAGLEDWLDSGSPPVYFGFGSMPVLNPRALVDDLIAVTQELGVRGLIGAGWTRYGVRREELPETLYLVDEHLDHQQVLPRCAAAVHHGGSGTTAAVTRAGIPSVVVSVFLDQPFWGWRLTQTGLGTTFPYRSLTRGRLTRALAEVLAEGYLTRARTFAAIVEPEDGATRAADLIEHQALA</sequence>
<dbReference type="GO" id="GO:0033072">
    <property type="term" value="P:vancomycin biosynthetic process"/>
    <property type="evidence" value="ECO:0007669"/>
    <property type="project" value="UniProtKB-ARBA"/>
</dbReference>